<comment type="caution">
    <text evidence="3">The sequence shown here is derived from an EMBL/GenBank/DDBJ whole genome shotgun (WGS) entry which is preliminary data.</text>
</comment>
<feature type="domain" description="DUF6699" evidence="2">
    <location>
        <begin position="400"/>
        <end position="476"/>
    </location>
</feature>
<gene>
    <name evidence="3" type="ORF">V5O48_010659</name>
</gene>
<feature type="compositionally biased region" description="Basic and acidic residues" evidence="1">
    <location>
        <begin position="160"/>
        <end position="170"/>
    </location>
</feature>
<protein>
    <recommendedName>
        <fullName evidence="2">DUF6699 domain-containing protein</fullName>
    </recommendedName>
</protein>
<proteinExistence type="predicted"/>
<feature type="region of interest" description="Disordered" evidence="1">
    <location>
        <begin position="114"/>
        <end position="205"/>
    </location>
</feature>
<evidence type="ECO:0000256" key="1">
    <source>
        <dbReference type="SAM" id="MobiDB-lite"/>
    </source>
</evidence>
<evidence type="ECO:0000259" key="2">
    <source>
        <dbReference type="Pfam" id="PF20415"/>
    </source>
</evidence>
<dbReference type="Proteomes" id="UP001465976">
    <property type="component" value="Unassembled WGS sequence"/>
</dbReference>
<organism evidence="3 4">
    <name type="scientific">Marasmius crinis-equi</name>
    <dbReference type="NCBI Taxonomy" id="585013"/>
    <lineage>
        <taxon>Eukaryota</taxon>
        <taxon>Fungi</taxon>
        <taxon>Dikarya</taxon>
        <taxon>Basidiomycota</taxon>
        <taxon>Agaricomycotina</taxon>
        <taxon>Agaricomycetes</taxon>
        <taxon>Agaricomycetidae</taxon>
        <taxon>Agaricales</taxon>
        <taxon>Marasmiineae</taxon>
        <taxon>Marasmiaceae</taxon>
        <taxon>Marasmius</taxon>
    </lineage>
</organism>
<evidence type="ECO:0000313" key="4">
    <source>
        <dbReference type="Proteomes" id="UP001465976"/>
    </source>
</evidence>
<evidence type="ECO:0000313" key="3">
    <source>
        <dbReference type="EMBL" id="KAL0571309.1"/>
    </source>
</evidence>
<feature type="compositionally biased region" description="Basic residues" evidence="1">
    <location>
        <begin position="189"/>
        <end position="205"/>
    </location>
</feature>
<accession>A0ABR3F7T3</accession>
<reference evidence="3 4" key="1">
    <citation type="submission" date="2024-02" db="EMBL/GenBank/DDBJ databases">
        <title>A draft genome for the cacao thread blight pathogen Marasmius crinis-equi.</title>
        <authorList>
            <person name="Cohen S.P."/>
            <person name="Baruah I.K."/>
            <person name="Amoako-Attah I."/>
            <person name="Bukari Y."/>
            <person name="Meinhardt L.W."/>
            <person name="Bailey B.A."/>
        </authorList>
    </citation>
    <scope>NUCLEOTIDE SEQUENCE [LARGE SCALE GENOMIC DNA]</scope>
    <source>
        <strain evidence="3 4">GH-76</strain>
    </source>
</reference>
<name>A0ABR3F7T3_9AGAR</name>
<dbReference type="EMBL" id="JBAHYK010000789">
    <property type="protein sequence ID" value="KAL0571309.1"/>
    <property type="molecule type" value="Genomic_DNA"/>
</dbReference>
<keyword evidence="4" id="KW-1185">Reference proteome</keyword>
<sequence>MAGWNVGQSALDDMPHLVEAPLGGQNIPPPPGATMEGGGNPTMMAFPGLRGGVSPGHGLHHHLPAMNHDPHPPFLPPPHPGYHPAYPPHPAWHGYPHPHASPYAPHNTPLPASPWVLPQPGSQWGGTPWAGAGQDLPFQRDSWFPPSPSPWGGVGGFRPLGDEHRGRPGEVDWFAQGAHHNGQRARSQSLHRRKKSKSKSPFRHSHAAFPRFEESYFHDEEEEDDYNPWARGHHQKKWHVGFGAGDGGTDWDALDGGFGKLSLGEGHATPKRKRSMSFSGAHPLQHRRSASNPIYNGFYTTYEQHMQRNGYFGAREADVPYRPTTWRADYSVREGLMQALGKGIGFKHISDVKEINDSTKRNLHPHLQIEPNSSLASISLDLRLSPSIPASLSPTLNLLSFPKNPHPISSIDLMQFATHPPSSKMRLFHRRLPWYIDVVPLRGNGYITIEDIVFTLHDSLTGQGLGGKSQVTAAEYWCGEMGDHVESTPPPPPPGALPGSSTTPLLRSITPLPGLLGGGQRRAKHTAREQVSLSWRIRGRLAYHVEWQGSMARGFGEHVARVDGERAEEAELKRGVRRVDWLTIGANVDDQRAFRWIGLRKGRRGMWEIITEV</sequence>
<dbReference type="InterPro" id="IPR046522">
    <property type="entry name" value="DUF6699"/>
</dbReference>
<feature type="region of interest" description="Disordered" evidence="1">
    <location>
        <begin position="18"/>
        <end position="39"/>
    </location>
</feature>
<dbReference type="Pfam" id="PF20415">
    <property type="entry name" value="DUF6699"/>
    <property type="match status" value="1"/>
</dbReference>
<feature type="region of interest" description="Disordered" evidence="1">
    <location>
        <begin position="266"/>
        <end position="286"/>
    </location>
</feature>